<feature type="compositionally biased region" description="Basic and acidic residues" evidence="2">
    <location>
        <begin position="823"/>
        <end position="843"/>
    </location>
</feature>
<feature type="region of interest" description="Disordered" evidence="2">
    <location>
        <begin position="754"/>
        <end position="843"/>
    </location>
</feature>
<evidence type="ECO:0000313" key="3">
    <source>
        <dbReference type="EMBL" id="OYQ36817.1"/>
    </source>
</evidence>
<dbReference type="RefSeq" id="WP_094453723.1">
    <property type="nucleotide sequence ID" value="NZ_NOXU01000020.1"/>
</dbReference>
<evidence type="ECO:0000256" key="1">
    <source>
        <dbReference type="SAM" id="Coils"/>
    </source>
</evidence>
<evidence type="ECO:0000313" key="4">
    <source>
        <dbReference type="Proteomes" id="UP000216998"/>
    </source>
</evidence>
<gene>
    <name evidence="3" type="ORF">CHU95_03330</name>
</gene>
<reference evidence="3 4" key="1">
    <citation type="submission" date="2017-07" db="EMBL/GenBank/DDBJ databases">
        <title>Niveispirillum cyanobacteriorum sp. nov., isolated from cyanobacterial aggregates in a eutrophic lake.</title>
        <authorList>
            <person name="Cai H."/>
        </authorList>
    </citation>
    <scope>NUCLEOTIDE SEQUENCE [LARGE SCALE GENOMIC DNA]</scope>
    <source>
        <strain evidence="4">TH1-14</strain>
    </source>
</reference>
<feature type="region of interest" description="Disordered" evidence="2">
    <location>
        <begin position="705"/>
        <end position="741"/>
    </location>
</feature>
<organism evidence="3 4">
    <name type="scientific">Niveispirillum lacus</name>
    <dbReference type="NCBI Taxonomy" id="1981099"/>
    <lineage>
        <taxon>Bacteria</taxon>
        <taxon>Pseudomonadati</taxon>
        <taxon>Pseudomonadota</taxon>
        <taxon>Alphaproteobacteria</taxon>
        <taxon>Rhodospirillales</taxon>
        <taxon>Azospirillaceae</taxon>
        <taxon>Niveispirillum</taxon>
    </lineage>
</organism>
<protein>
    <submittedName>
        <fullName evidence="3">Uncharacterized protein</fullName>
    </submittedName>
</protein>
<feature type="region of interest" description="Disordered" evidence="2">
    <location>
        <begin position="143"/>
        <end position="242"/>
    </location>
</feature>
<feature type="compositionally biased region" description="Basic and acidic residues" evidence="2">
    <location>
        <begin position="227"/>
        <end position="242"/>
    </location>
</feature>
<feature type="compositionally biased region" description="Basic and acidic residues" evidence="2">
    <location>
        <begin position="346"/>
        <end position="372"/>
    </location>
</feature>
<accession>A0A255Z5K5</accession>
<dbReference type="AlphaFoldDB" id="A0A255Z5K5"/>
<dbReference type="Proteomes" id="UP000216998">
    <property type="component" value="Unassembled WGS sequence"/>
</dbReference>
<name>A0A255Z5K5_9PROT</name>
<dbReference type="EMBL" id="NOXU01000020">
    <property type="protein sequence ID" value="OYQ36817.1"/>
    <property type="molecule type" value="Genomic_DNA"/>
</dbReference>
<sequence>MDGAVDMTLQERERAIAALRAEQDAARRERWKLEDTRLAERRANDDRRRKADNGEAERRSAEDVELRTLRAEEDRHLQQLRRSSDEARMGEVERGEAGTTDWKKLESQVLRVETAFREREENRLAEDRAVEETRRIEDRLLAERRAKEDSDNARAPSQQTVDERAREDVRIVTDRLKEDIRNGAPDSETLRQRAEEDRALANARREEDRRPGPFVAQARPQEDEAVEERRQGDDLRTATRRKGMDELRKGLLDRAASGKRIPDYMLITDQMALETAVLSRNKAAEQLNRSVQASQPVKNNEPAMAMDPIAANRKVQDLHLLEDDVIKAKREVEDLRRAAARARSSAPDEKHSAENHAIRNERGIEDRKRNGSRREFAAAWEAARRRGDPVNIDWVAEKEERFRDRLRTLKSEKATLTREREGFGGTEAHTPVRELPMKEVISDAFDRLRADVSPRVPGRVDRIEIPLRTVSFGSKEDARAVREAREAIQRERDQVTERARLYDRFARHPDLGKFLDRIGPDSETAKLAFQEREGNRVDRENLLREVDGRSGRAAVAVREDAYGRGAWDKHVPISSSHSIEIERKAMAIERFELLPKDVRLGVATMAEDRERVLANIQKAQKHELHARGDLKSLRERYDNRSWTGRAADRVANLFTGNMDADLTRKAKLEKAFSKPLPSERMAAAGRDFLRADPQCARMLDKLAEKSRQGEFDRNVPLPTGPLPTLAARSSGEIGRLDEHERDRFTDVYRERHWHRDAQATDNRPPKPPSQENAGQQRQQVPGRDALADLDSMIKKPEAAVGGSQGSQKDRAQAEARGALQRQQEIDSRDRARQVERSRTDGSR</sequence>
<comment type="caution">
    <text evidence="3">The sequence shown here is derived from an EMBL/GenBank/DDBJ whole genome shotgun (WGS) entry which is preliminary data.</text>
</comment>
<evidence type="ECO:0000256" key="2">
    <source>
        <dbReference type="SAM" id="MobiDB-lite"/>
    </source>
</evidence>
<feature type="region of interest" description="Disordered" evidence="2">
    <location>
        <begin position="42"/>
        <end position="101"/>
    </location>
</feature>
<proteinExistence type="predicted"/>
<feature type="region of interest" description="Disordered" evidence="2">
    <location>
        <begin position="340"/>
        <end position="372"/>
    </location>
</feature>
<feature type="compositionally biased region" description="Basic and acidic residues" evidence="2">
    <location>
        <begin position="188"/>
        <end position="211"/>
    </location>
</feature>
<keyword evidence="4" id="KW-1185">Reference proteome</keyword>
<feature type="compositionally biased region" description="Basic and acidic residues" evidence="2">
    <location>
        <begin position="161"/>
        <end position="181"/>
    </location>
</feature>
<keyword evidence="1" id="KW-0175">Coiled coil</keyword>
<feature type="compositionally biased region" description="Basic and acidic residues" evidence="2">
    <location>
        <begin position="143"/>
        <end position="152"/>
    </location>
</feature>
<feature type="compositionally biased region" description="Polar residues" evidence="2">
    <location>
        <begin position="769"/>
        <end position="779"/>
    </location>
</feature>
<feature type="coiled-coil region" evidence="1">
    <location>
        <begin position="9"/>
        <end position="36"/>
    </location>
</feature>